<dbReference type="OrthoDB" id="428577at2759"/>
<evidence type="ECO:0000313" key="2">
    <source>
        <dbReference type="EMBL" id="KAF2221166.1"/>
    </source>
</evidence>
<gene>
    <name evidence="2" type="ORF">BDZ85DRAFT_25014</name>
</gene>
<sequence length="1121" mass="124105">MYTHETTKPVGRRNDEGQFNNGAVRYHVEDLTAGMDSLKFRPASSLGKRSKNVDPWTTSGHTDHDMIESGEPKLCLTKKVPKATYQRKQMARGHARGLIWKLKVPQASIPKPPDQRRNARKRPSPFHSTPLSRNNQKKGFVKPPLHRNSHIKLNLLHALRSVARQTRPECMRGGQANEIDSPTSIPSLSVGISNDGSPVRNAQPSLSKATATFDLAPIGVREDVTLYPSVLDEFAFNHPPFNQQLQSPDHCCTKLPQSTSPPQKIYFDCTMTGPGSARQSTNAAAVSTSTPSAQVDAALSLFNHLTALPTARALEQLLLDDFDAIAVGSNAWMYELRAEGSSEREIANIYLDDLVTRPWMEVDELADPVPSTWDPTKHVQGCIHYSNVVENPFGITPDMVTSVDFSLQDDVRQIVEEKCGLAGIKPKSVPGSPDGAMVHFDTTYESSAIEYPFKSANGGHYPDLAILGPNVRDLKHALGALQEANMCCNILSFILHTSSTLRPLQLCELSFQIIDDFVQRVQDSATSGNWNTVKLPLLESALAVLGFFPQFDNIKVSVFSGQHQSDERYIGDQAIWHFCTLATQFLCVATMSYAQSHIRGIQPYFLDTEQKSLSLNGSGFVDLGVIRVGQVRLACLHDMFNRPVLAFSTEAIVSPEQGGQTLSCNARSFLDSFGSGRLIVRKGSPNVAVAINVNGGFLYKCDAPDSTAHWTRAVELDLDRLGPLNLSEDLIIGSILWQNDYCHNTGSVRTSKWKAGRHWLGTSNSSWHRQEIQAGLSAAQYLGIQSTLVWHKHPAVTLKDKKLDTIERLLDIQDLLQFLEEPWGLQVSMCTSVARRVKLRFALADLVTEYRKREELDVAMWKLLDQRPGLHAAMRADKPSFRTWLRELPNGARVHLTAIFWRILQNLRHTGVDKTGTAFLVALPTAETIDQCLEVPLVAENAWLRLLGDSRDAAVFAYMSVTCLCTEKIGCSGDTTTADRVITMLGSEFTLYPHDSAGQSATLEDAQQYYLCTLDSTVLLKAKRSTCIDNLCLVAPVGSVPARVLIKKVTSKHWRRHNRIRERRGDDEGAEPALVYSRALSGLPSMEKKERAHPSGGVIGQGDVIPRNVSQVQTTERLAIL</sequence>
<evidence type="ECO:0000256" key="1">
    <source>
        <dbReference type="SAM" id="MobiDB-lite"/>
    </source>
</evidence>
<dbReference type="Proteomes" id="UP000799538">
    <property type="component" value="Unassembled WGS sequence"/>
</dbReference>
<proteinExistence type="predicted"/>
<feature type="compositionally biased region" description="Basic residues" evidence="1">
    <location>
        <begin position="135"/>
        <end position="144"/>
    </location>
</feature>
<dbReference type="AlphaFoldDB" id="A0A6A6G5Z2"/>
<protein>
    <submittedName>
        <fullName evidence="2">Uncharacterized protein</fullName>
    </submittedName>
</protein>
<reference evidence="3" key="1">
    <citation type="journal article" date="2020" name="Stud. Mycol.">
        <title>101 Dothideomycetes genomes: A test case for predicting lifestyles and emergence of pathogens.</title>
        <authorList>
            <person name="Haridas S."/>
            <person name="Albert R."/>
            <person name="Binder M."/>
            <person name="Bloem J."/>
            <person name="LaButti K."/>
            <person name="Salamov A."/>
            <person name="Andreopoulos B."/>
            <person name="Baker S."/>
            <person name="Barry K."/>
            <person name="Bills G."/>
            <person name="Bluhm B."/>
            <person name="Cannon C."/>
            <person name="Castanera R."/>
            <person name="Culley D."/>
            <person name="Daum C."/>
            <person name="Ezra D."/>
            <person name="Gonzalez J."/>
            <person name="Henrissat B."/>
            <person name="Kuo A."/>
            <person name="Liang C."/>
            <person name="Lipzen A."/>
            <person name="Lutzoni F."/>
            <person name="Magnuson J."/>
            <person name="Mondo S."/>
            <person name="Nolan M."/>
            <person name="Ohm R."/>
            <person name="Pangilinan J."/>
            <person name="Park H.-J."/>
            <person name="Ramirez L."/>
            <person name="Alfaro M."/>
            <person name="Sun H."/>
            <person name="Tritt A."/>
            <person name="Yoshinaga Y."/>
            <person name="Zwiers L.-H."/>
            <person name="Turgeon B."/>
            <person name="Goodwin S."/>
            <person name="Spatafora J."/>
            <person name="Crous P."/>
            <person name="Grigoriev I."/>
        </authorList>
    </citation>
    <scope>NUCLEOTIDE SEQUENCE [LARGE SCALE GENOMIC DNA]</scope>
    <source>
        <strain evidence="3">CECT 20119</strain>
    </source>
</reference>
<keyword evidence="3" id="KW-1185">Reference proteome</keyword>
<feature type="region of interest" description="Disordered" evidence="1">
    <location>
        <begin position="45"/>
        <end position="68"/>
    </location>
</feature>
<feature type="region of interest" description="Disordered" evidence="1">
    <location>
        <begin position="103"/>
        <end position="144"/>
    </location>
</feature>
<dbReference type="EMBL" id="ML992511">
    <property type="protein sequence ID" value="KAF2221166.1"/>
    <property type="molecule type" value="Genomic_DNA"/>
</dbReference>
<accession>A0A6A6G5Z2</accession>
<evidence type="ECO:0000313" key="3">
    <source>
        <dbReference type="Proteomes" id="UP000799538"/>
    </source>
</evidence>
<organism evidence="2 3">
    <name type="scientific">Elsinoe ampelina</name>
    <dbReference type="NCBI Taxonomy" id="302913"/>
    <lineage>
        <taxon>Eukaryota</taxon>
        <taxon>Fungi</taxon>
        <taxon>Dikarya</taxon>
        <taxon>Ascomycota</taxon>
        <taxon>Pezizomycotina</taxon>
        <taxon>Dothideomycetes</taxon>
        <taxon>Dothideomycetidae</taxon>
        <taxon>Myriangiales</taxon>
        <taxon>Elsinoaceae</taxon>
        <taxon>Elsinoe</taxon>
    </lineage>
</organism>
<name>A0A6A6G5Z2_9PEZI</name>